<accession>L7FL64</accession>
<keyword evidence="4" id="KW-1185">Reference proteome</keyword>
<dbReference type="EMBL" id="KB206986">
    <property type="protein sequence ID" value="ELP86347.1"/>
    <property type="molecule type" value="Genomic_DNA"/>
</dbReference>
<keyword evidence="1" id="KW-0175">Coiled coil</keyword>
<name>L7FL64_ENTIV</name>
<feature type="region of interest" description="Disordered" evidence="2">
    <location>
        <begin position="615"/>
        <end position="634"/>
    </location>
</feature>
<evidence type="ECO:0000313" key="4">
    <source>
        <dbReference type="Proteomes" id="UP000014680"/>
    </source>
</evidence>
<dbReference type="Proteomes" id="UP000014680">
    <property type="component" value="Unassembled WGS sequence"/>
</dbReference>
<evidence type="ECO:0000313" key="3">
    <source>
        <dbReference type="EMBL" id="ELP86347.1"/>
    </source>
</evidence>
<feature type="coiled-coil region" evidence="1">
    <location>
        <begin position="251"/>
        <end position="306"/>
    </location>
</feature>
<evidence type="ECO:0000256" key="2">
    <source>
        <dbReference type="SAM" id="MobiDB-lite"/>
    </source>
</evidence>
<organism evidence="3 4">
    <name type="scientific">Entamoeba invadens IP1</name>
    <dbReference type="NCBI Taxonomy" id="370355"/>
    <lineage>
        <taxon>Eukaryota</taxon>
        <taxon>Amoebozoa</taxon>
        <taxon>Evosea</taxon>
        <taxon>Archamoebae</taxon>
        <taxon>Mastigamoebida</taxon>
        <taxon>Entamoebidae</taxon>
        <taxon>Entamoeba</taxon>
    </lineage>
</organism>
<reference evidence="3 4" key="1">
    <citation type="submission" date="2012-10" db="EMBL/GenBank/DDBJ databases">
        <authorList>
            <person name="Zafar N."/>
            <person name="Inman J."/>
            <person name="Hall N."/>
            <person name="Lorenzi H."/>
            <person name="Caler E."/>
        </authorList>
    </citation>
    <scope>NUCLEOTIDE SEQUENCE [LARGE SCALE GENOMIC DNA]</scope>
    <source>
        <strain evidence="3 4">IP1</strain>
    </source>
</reference>
<protein>
    <submittedName>
        <fullName evidence="3">Uncharacterized protein</fullName>
    </submittedName>
</protein>
<sequence length="804" mass="92837">MCMNPVVPKGSIEDDIPPHANELDVKKNELGRVSDQQKQNETSLTAIERAATVIAKNKEKAEEYQKMLKTELDKRVLEEKDTTVFTVTFEEYFMGCVKQVAIKNTDNTITITKFNISPELLDGTLFVVNGRKFRMKVVHPRFRRHNNDVFCYLKNEEINTVFKNIVETPEFMPISFNAEEVNGKEMRVKSIGFKTKNGAGDFVIKKVDGPIPNNFPSEIDTQRKNEKTLWENAFNLIKDINEALHTNFLQSDQCKKEGEKLKTEYDRLTKEKVELEERVEKEKEEIQQKQIEEEKLQKEQEKEVENLLKVATEEKRIVTREHKTDFNVIEYGKNKTYYYYTYRGTTFYVKVFEDGNKPQKKVDKYSFISSDMVLNVTLLGRKTKPRNKDFGDVELVLGALKDGKSVFVFDVKIPTSFFSHVYPVALCDLRQLHRSEELPLVYPVDVPSNGEVLEFIYANDFDDEYKDCGILVFHVHKEGTIEYHDIVPEKVIEKKMEMPKLLEKKGIDVQPIKPFETSKPLPATPNVNQNEEKDSFVDKKVENLNFKSNTTERGITQKALIENYSPQINTKTITDPLIQSPRTPKTKVESVDKSNEIKSFTFGQQTTGVVVDPNTSAVKKEARRDDKDKEKHEEKKRYEYLKLNNQQNICKTIVFSTLNVGKNQIIKTDRVSGDVFYLRRNGFHYKVRIVENMVDDKVYVEILNGGCQELCYSVNTHIVGVVQHNPTNLKLNREFIVRLEDLFSKTEIHDGMTFGVEVGVVEVTGETQKVSLIVPIRINATAFYRETIIAKFSDCLCVKLTIQN</sequence>
<dbReference type="AlphaFoldDB" id="L7FL64"/>
<evidence type="ECO:0000256" key="1">
    <source>
        <dbReference type="SAM" id="Coils"/>
    </source>
</evidence>
<dbReference type="OrthoDB" id="29850at2759"/>
<gene>
    <name evidence="3" type="ORF">EIN_296570</name>
</gene>
<dbReference type="VEuPathDB" id="AmoebaDB:EIN_296570"/>
<proteinExistence type="predicted"/>
<dbReference type="RefSeq" id="XP_004185693.1">
    <property type="nucleotide sequence ID" value="XM_004185645.1"/>
</dbReference>
<feature type="compositionally biased region" description="Basic and acidic residues" evidence="2">
    <location>
        <begin position="618"/>
        <end position="634"/>
    </location>
</feature>
<dbReference type="GeneID" id="14885324"/>
<dbReference type="KEGG" id="eiv:EIN_296570"/>